<evidence type="ECO:0000256" key="1">
    <source>
        <dbReference type="SAM" id="MobiDB-lite"/>
    </source>
</evidence>
<proteinExistence type="predicted"/>
<reference evidence="2" key="1">
    <citation type="submission" date="2019-12" db="EMBL/GenBank/DDBJ databases">
        <authorList>
            <person name="Cremers G."/>
        </authorList>
    </citation>
    <scope>NUCLEOTIDE SEQUENCE</scope>
    <source>
        <strain evidence="2">Vvax</strain>
    </source>
</reference>
<feature type="region of interest" description="Disordered" evidence="1">
    <location>
        <begin position="62"/>
        <end position="89"/>
    </location>
</feature>
<organism evidence="2">
    <name type="scientific">Variovorax paradoxus</name>
    <dbReference type="NCBI Taxonomy" id="34073"/>
    <lineage>
        <taxon>Bacteria</taxon>
        <taxon>Pseudomonadati</taxon>
        <taxon>Pseudomonadota</taxon>
        <taxon>Betaproteobacteria</taxon>
        <taxon>Burkholderiales</taxon>
        <taxon>Comamonadaceae</taxon>
        <taxon>Variovorax</taxon>
    </lineage>
</organism>
<protein>
    <submittedName>
        <fullName evidence="2">Uncharacterized protein</fullName>
    </submittedName>
</protein>
<accession>A0A679JT76</accession>
<dbReference type="AlphaFoldDB" id="A0A679JT76"/>
<sequence>MLTSDQKACILRKNGFAVPDAPETSLLTPAQPPASGAAMQAWHRAIEALFASYAAARAAKSLRDAQEKSQLEQLRQMASTGPRLRTQRA</sequence>
<gene>
    <name evidence="2" type="ORF">VVAX_06791</name>
</gene>
<dbReference type="EMBL" id="LR743508">
    <property type="protein sequence ID" value="CAA2110557.1"/>
    <property type="molecule type" value="Genomic_DNA"/>
</dbReference>
<evidence type="ECO:0000313" key="2">
    <source>
        <dbReference type="EMBL" id="CAA2110557.1"/>
    </source>
</evidence>
<name>A0A679JT76_VARPD</name>
<dbReference type="RefSeq" id="WP_339095171.1">
    <property type="nucleotide sequence ID" value="NZ_LR743508.1"/>
</dbReference>